<organism evidence="1 2">
    <name type="scientific">Desulforamulus aquiferis</name>
    <dbReference type="NCBI Taxonomy" id="1397668"/>
    <lineage>
        <taxon>Bacteria</taxon>
        <taxon>Bacillati</taxon>
        <taxon>Bacillota</taxon>
        <taxon>Clostridia</taxon>
        <taxon>Eubacteriales</taxon>
        <taxon>Peptococcaceae</taxon>
        <taxon>Desulforamulus</taxon>
    </lineage>
</organism>
<reference evidence="1" key="2">
    <citation type="submission" date="2023-03" db="EMBL/GenBank/DDBJ databases">
        <authorList>
            <person name="Zhang Z."/>
        </authorList>
    </citation>
    <scope>NUCLEOTIDE SEQUENCE</scope>
    <source>
        <strain evidence="1">DSA</strain>
    </source>
</reference>
<comment type="caution">
    <text evidence="1">The sequence shown here is derived from an EMBL/GenBank/DDBJ whole genome shotgun (WGS) entry which is preliminary data.</text>
</comment>
<dbReference type="PROSITE" id="PS51257">
    <property type="entry name" value="PROKAR_LIPOPROTEIN"/>
    <property type="match status" value="1"/>
</dbReference>
<reference evidence="1" key="1">
    <citation type="journal article" date="2023" name="J. Hazard. Mater.">
        <title>Anaerobic biodegradation of pyrene and benzo[a]pyrene by a new sulfate-reducing Desulforamulus aquiferis strain DSA.</title>
        <authorList>
            <person name="Zhang Z."/>
            <person name="Sun J."/>
            <person name="Gong X."/>
            <person name="Wang C."/>
            <person name="Wang H."/>
        </authorList>
    </citation>
    <scope>NUCLEOTIDE SEQUENCE</scope>
    <source>
        <strain evidence="1">DSA</strain>
    </source>
</reference>
<dbReference type="EMBL" id="JARPTC010000016">
    <property type="protein sequence ID" value="MDO7787787.1"/>
    <property type="molecule type" value="Genomic_DNA"/>
</dbReference>
<keyword evidence="2" id="KW-1185">Reference proteome</keyword>
<gene>
    <name evidence="1" type="ORF">P6N53_11210</name>
</gene>
<sequence>MHFKKTNILLLIIICLLVLSGCARQESPKQVKKGKELEAYFPMEQDLTWQYEGEGNEYASFTRRVMYQEGDRLQIAEDNGGTKVALVYQVGDNEIAKLYSEPEFYTNENILQGPPNMHEVILKGPLEVGTTWQNERFKREIISVNEEVKVPAGNYGQVVKVKITSMELEASGSEQYEYYAENVGLIMREFIIDQEKIVSRLKSMTKTKPLAQIKQATISIEGIPQEFTLNLLDGSPLPFYTYFPSDMVDDRVSSGEGDTFRIMANFSGTKREDALMSIFFYPEGTSTEDAVKFANSLIINNRWEKVNYSEGNTIKQYPWSESEWPFLSQTNNISYLGNIVIGKHRDRVFQVMLYYPEEFSEGFIPRVNKIIDEFTWTDTKTKLTED</sequence>
<dbReference type="Proteomes" id="UP001172911">
    <property type="component" value="Unassembled WGS sequence"/>
</dbReference>
<evidence type="ECO:0000313" key="2">
    <source>
        <dbReference type="Proteomes" id="UP001172911"/>
    </source>
</evidence>
<dbReference type="AlphaFoldDB" id="A0AAW7ZDI3"/>
<evidence type="ECO:0008006" key="3">
    <source>
        <dbReference type="Google" id="ProtNLM"/>
    </source>
</evidence>
<dbReference type="RefSeq" id="WP_304543121.1">
    <property type="nucleotide sequence ID" value="NZ_JARPTC010000016.1"/>
</dbReference>
<accession>A0AAW7ZDI3</accession>
<proteinExistence type="predicted"/>
<evidence type="ECO:0000313" key="1">
    <source>
        <dbReference type="EMBL" id="MDO7787787.1"/>
    </source>
</evidence>
<protein>
    <recommendedName>
        <fullName evidence="3">Outer membrane lipoprotein-sorting protein</fullName>
    </recommendedName>
</protein>
<name>A0AAW7ZDI3_9FIRM</name>